<sequence>MCIYLRHSQRKNDVDHYKKMTSQNMVKGASTEWTNEKHNLYLDSLETSFVNELYHSMRLRDWHQQKNARGTRSLQEVSFKTQNSSDGFMVVQDGCLQINLRQNESLMESTANSHVTVRSPCRCHSTLAGKSCTVSSPKTLTLKKLHASARSSEQNLVCHQDLVGSITEVSGQNFVDEDHGGKLSNASKPKRLKRVAADASSNDQMPNAKADSILSVAILVVNGVRLQVTCYY</sequence>
<dbReference type="AlphaFoldDB" id="A0A4Y1S0J5"/>
<dbReference type="PANTHER" id="PTHR33676">
    <property type="entry name" value="COLD REGULATED PROTEIN 27"/>
    <property type="match status" value="1"/>
</dbReference>
<reference evidence="2" key="1">
    <citation type="journal article" date="2019" name="Science">
        <title>Mutation of a bHLH transcription factor allowed almond domestication.</title>
        <authorList>
            <person name="Sanchez-Perez R."/>
            <person name="Pavan S."/>
            <person name="Mazzeo R."/>
            <person name="Moldovan C."/>
            <person name="Aiese Cigliano R."/>
            <person name="Del Cueto J."/>
            <person name="Ricciardi F."/>
            <person name="Lotti C."/>
            <person name="Ricciardi L."/>
            <person name="Dicenta F."/>
            <person name="Lopez-Marques R.L."/>
            <person name="Lindberg Moller B."/>
        </authorList>
    </citation>
    <scope>NUCLEOTIDE SEQUENCE</scope>
</reference>
<gene>
    <name evidence="2" type="ORF">Prudu_022121</name>
</gene>
<evidence type="ECO:0000313" key="2">
    <source>
        <dbReference type="EMBL" id="BBH09583.1"/>
    </source>
</evidence>
<organism evidence="2">
    <name type="scientific">Prunus dulcis</name>
    <name type="common">Almond</name>
    <name type="synonym">Amygdalus dulcis</name>
    <dbReference type="NCBI Taxonomy" id="3755"/>
    <lineage>
        <taxon>Eukaryota</taxon>
        <taxon>Viridiplantae</taxon>
        <taxon>Streptophyta</taxon>
        <taxon>Embryophyta</taxon>
        <taxon>Tracheophyta</taxon>
        <taxon>Spermatophyta</taxon>
        <taxon>Magnoliopsida</taxon>
        <taxon>eudicotyledons</taxon>
        <taxon>Gunneridae</taxon>
        <taxon>Pentapetalae</taxon>
        <taxon>rosids</taxon>
        <taxon>fabids</taxon>
        <taxon>Rosales</taxon>
        <taxon>Rosaceae</taxon>
        <taxon>Amygdaloideae</taxon>
        <taxon>Amygdaleae</taxon>
        <taxon>Prunus</taxon>
    </lineage>
</organism>
<feature type="region of interest" description="Disordered" evidence="1">
    <location>
        <begin position="177"/>
        <end position="204"/>
    </location>
</feature>
<proteinExistence type="predicted"/>
<protein>
    <submittedName>
        <fullName evidence="2">Cold regulated gene 27</fullName>
    </submittedName>
</protein>
<dbReference type="InterPro" id="IPR044678">
    <property type="entry name" value="COR27/28"/>
</dbReference>
<dbReference type="GO" id="GO:0042752">
    <property type="term" value="P:regulation of circadian rhythm"/>
    <property type="evidence" value="ECO:0007669"/>
    <property type="project" value="InterPro"/>
</dbReference>
<evidence type="ECO:0000256" key="1">
    <source>
        <dbReference type="SAM" id="MobiDB-lite"/>
    </source>
</evidence>
<dbReference type="EMBL" id="AP019304">
    <property type="protein sequence ID" value="BBH09583.1"/>
    <property type="molecule type" value="Genomic_DNA"/>
</dbReference>
<dbReference type="PANTHER" id="PTHR33676:SF17">
    <property type="entry name" value="COLD-REGULATED PROTEIN 28"/>
    <property type="match status" value="1"/>
</dbReference>
<dbReference type="GO" id="GO:0009409">
    <property type="term" value="P:response to cold"/>
    <property type="evidence" value="ECO:0007669"/>
    <property type="project" value="InterPro"/>
</dbReference>
<accession>A0A4Y1S0J5</accession>
<name>A0A4Y1S0J5_PRUDU</name>